<dbReference type="PROSITE" id="PS51022">
    <property type="entry name" value="L27"/>
    <property type="match status" value="1"/>
</dbReference>
<proteinExistence type="predicted"/>
<dbReference type="AlphaFoldDB" id="A0AA35PH20"/>
<dbReference type="GO" id="GO:0098793">
    <property type="term" value="C:presynapse"/>
    <property type="evidence" value="ECO:0007669"/>
    <property type="project" value="GOC"/>
</dbReference>
<feature type="domain" description="PDZ" evidence="1">
    <location>
        <begin position="139"/>
        <end position="213"/>
    </location>
</feature>
<organism evidence="3 4">
    <name type="scientific">Podarcis lilfordi</name>
    <name type="common">Lilford's wall lizard</name>
    <dbReference type="NCBI Taxonomy" id="74358"/>
    <lineage>
        <taxon>Eukaryota</taxon>
        <taxon>Metazoa</taxon>
        <taxon>Chordata</taxon>
        <taxon>Craniata</taxon>
        <taxon>Vertebrata</taxon>
        <taxon>Euteleostomi</taxon>
        <taxon>Lepidosauria</taxon>
        <taxon>Squamata</taxon>
        <taxon>Bifurcata</taxon>
        <taxon>Unidentata</taxon>
        <taxon>Episquamata</taxon>
        <taxon>Laterata</taxon>
        <taxon>Lacertibaenia</taxon>
        <taxon>Lacertidae</taxon>
        <taxon>Podarcis</taxon>
    </lineage>
</organism>
<dbReference type="InterPro" id="IPR036034">
    <property type="entry name" value="PDZ_sf"/>
</dbReference>
<accession>A0AA35PH20</accession>
<dbReference type="InterPro" id="IPR051109">
    <property type="entry name" value="MAM_complex_regulator"/>
</dbReference>
<dbReference type="Gene3D" id="2.30.42.10">
    <property type="match status" value="1"/>
</dbReference>
<dbReference type="Gene3D" id="1.10.287.650">
    <property type="entry name" value="L27 domain"/>
    <property type="match status" value="1"/>
</dbReference>
<dbReference type="InterPro" id="IPR036892">
    <property type="entry name" value="L27_dom_sf"/>
</dbReference>
<name>A0AA35PH20_9SAUR</name>
<dbReference type="CDD" id="cd06796">
    <property type="entry name" value="PDZ_Lin-7-like"/>
    <property type="match status" value="1"/>
</dbReference>
<dbReference type="GO" id="GO:0006887">
    <property type="term" value="P:exocytosis"/>
    <property type="evidence" value="ECO:0007669"/>
    <property type="project" value="UniProtKB-UniRule"/>
</dbReference>
<dbReference type="Pfam" id="PF00595">
    <property type="entry name" value="PDZ"/>
    <property type="match status" value="1"/>
</dbReference>
<dbReference type="PROSITE" id="PS50106">
    <property type="entry name" value="PDZ"/>
    <property type="match status" value="1"/>
</dbReference>
<dbReference type="Pfam" id="PF02828">
    <property type="entry name" value="L27"/>
    <property type="match status" value="1"/>
</dbReference>
<dbReference type="Proteomes" id="UP001178461">
    <property type="component" value="Chromosome 10"/>
</dbReference>
<dbReference type="SUPFAM" id="SSF50156">
    <property type="entry name" value="PDZ domain-like"/>
    <property type="match status" value="1"/>
</dbReference>
<feature type="domain" description="L27" evidence="2">
    <location>
        <begin position="56"/>
        <end position="111"/>
    </location>
</feature>
<evidence type="ECO:0000259" key="2">
    <source>
        <dbReference type="PROSITE" id="PS51022"/>
    </source>
</evidence>
<dbReference type="SMART" id="SM00569">
    <property type="entry name" value="L27"/>
    <property type="match status" value="1"/>
</dbReference>
<reference evidence="3" key="1">
    <citation type="submission" date="2022-12" db="EMBL/GenBank/DDBJ databases">
        <authorList>
            <person name="Alioto T."/>
            <person name="Alioto T."/>
            <person name="Gomez Garrido J."/>
        </authorList>
    </citation>
    <scope>NUCLEOTIDE SEQUENCE</scope>
</reference>
<gene>
    <name evidence="3" type="ORF">PODLI_1B039477</name>
</gene>
<dbReference type="InterPro" id="IPR001478">
    <property type="entry name" value="PDZ"/>
</dbReference>
<evidence type="ECO:0000313" key="4">
    <source>
        <dbReference type="Proteomes" id="UP001178461"/>
    </source>
</evidence>
<dbReference type="FunFam" id="2.30.42.10:FF:000298">
    <property type="entry name" value="Protein lin-7 homolog A"/>
    <property type="match status" value="1"/>
</dbReference>
<dbReference type="PANTHER" id="PTHR14063">
    <property type="entry name" value="PROTEIN LIN-7 HOMOLOG"/>
    <property type="match status" value="1"/>
</dbReference>
<dbReference type="InterPro" id="IPR014775">
    <property type="entry name" value="L27_C"/>
</dbReference>
<dbReference type="InterPro" id="IPR004172">
    <property type="entry name" value="L27_dom"/>
</dbReference>
<protein>
    <submittedName>
        <fullName evidence="3">Protein lin-7 homolog A isoform X1</fullName>
    </submittedName>
</protein>
<evidence type="ECO:0000313" key="3">
    <source>
        <dbReference type="EMBL" id="CAI5785665.1"/>
    </source>
</evidence>
<dbReference type="GO" id="GO:0005923">
    <property type="term" value="C:bicellular tight junction"/>
    <property type="evidence" value="ECO:0007669"/>
    <property type="project" value="UniProtKB-UniRule"/>
</dbReference>
<dbReference type="GO" id="GO:0016323">
    <property type="term" value="C:basolateral plasma membrane"/>
    <property type="evidence" value="ECO:0007669"/>
    <property type="project" value="UniProtKB-UniRule"/>
</dbReference>
<dbReference type="SUPFAM" id="SSF101288">
    <property type="entry name" value="L27 domain"/>
    <property type="match status" value="1"/>
</dbReference>
<dbReference type="GO" id="GO:0097025">
    <property type="term" value="C:MPP7-DLG1-LIN7 complex"/>
    <property type="evidence" value="ECO:0007669"/>
    <property type="project" value="UniProtKB-UniRule"/>
</dbReference>
<dbReference type="EMBL" id="OX395135">
    <property type="protein sequence ID" value="CAI5785665.1"/>
    <property type="molecule type" value="Genomic_DNA"/>
</dbReference>
<keyword evidence="4" id="KW-1185">Reference proteome</keyword>
<dbReference type="GO" id="GO:0007269">
    <property type="term" value="P:neurotransmitter secretion"/>
    <property type="evidence" value="ECO:0007669"/>
    <property type="project" value="UniProtKB-UniRule"/>
</dbReference>
<evidence type="ECO:0000259" key="1">
    <source>
        <dbReference type="PROSITE" id="PS50106"/>
    </source>
</evidence>
<sequence>MATTLTAVQPLTLDRDLPRAGSISRTLHDKERWGSVSRQPITTAIASTGDSQLKVCPANVARAIELLEKLQEAGEVPGHKLQSLKKVLQSEFCTAIREVYQYMHETINVNGCPEFRARATAKATVAAFAASEGHSHPRVVELPKTDEGLGFNVMGGKEQNSPIYISRIIPGGVAERHGGLKRGDQLLSVNGVSVEGEHHEKAVELLKAAKDSVNSSSRMHNKTICRRLSSKKKF</sequence>
<dbReference type="GO" id="GO:0015031">
    <property type="term" value="P:protein transport"/>
    <property type="evidence" value="ECO:0007669"/>
    <property type="project" value="UniProtKB-UniRule"/>
</dbReference>
<dbReference type="SMART" id="SM00228">
    <property type="entry name" value="PDZ"/>
    <property type="match status" value="1"/>
</dbReference>